<dbReference type="GO" id="GO:0008270">
    <property type="term" value="F:zinc ion binding"/>
    <property type="evidence" value="ECO:0007669"/>
    <property type="project" value="UniProtKB-KW"/>
</dbReference>
<dbReference type="InterPro" id="IPR006575">
    <property type="entry name" value="RWD_dom"/>
</dbReference>
<keyword evidence="2" id="KW-0862">Zinc</keyword>
<feature type="compositionally biased region" description="Basic residues" evidence="4">
    <location>
        <begin position="204"/>
        <end position="219"/>
    </location>
</feature>
<feature type="region of interest" description="Disordered" evidence="4">
    <location>
        <begin position="200"/>
        <end position="226"/>
    </location>
</feature>
<dbReference type="AlphaFoldDB" id="A0AAE9EHC0"/>
<evidence type="ECO:0000256" key="1">
    <source>
        <dbReference type="ARBA" id="ARBA00022771"/>
    </source>
</evidence>
<dbReference type="Proteomes" id="UP000829354">
    <property type="component" value="Chromosome III"/>
</dbReference>
<dbReference type="PANTHER" id="PTHR13198">
    <property type="entry name" value="RING FINGER PROTEIN 25"/>
    <property type="match status" value="1"/>
</dbReference>
<proteinExistence type="predicted"/>
<evidence type="ECO:0000313" key="7">
    <source>
        <dbReference type="EMBL" id="UMM21381.1"/>
    </source>
</evidence>
<keyword evidence="1 3" id="KW-0863">Zinc-finger</keyword>
<feature type="domain" description="RWD" evidence="6">
    <location>
        <begin position="6"/>
        <end position="113"/>
    </location>
</feature>
<dbReference type="FunFam" id="3.10.110.10:FF:000168">
    <property type="entry name" value="Predicted protein"/>
    <property type="match status" value="1"/>
</dbReference>
<dbReference type="PROSITE" id="PS50089">
    <property type="entry name" value="ZF_RING_2"/>
    <property type="match status" value="1"/>
</dbReference>
<dbReference type="SUPFAM" id="SSF54495">
    <property type="entry name" value="UBC-like"/>
    <property type="match status" value="1"/>
</dbReference>
<dbReference type="Gene3D" id="3.30.40.10">
    <property type="entry name" value="Zinc/RING finger domain, C3HC4 (zinc finger)"/>
    <property type="match status" value="1"/>
</dbReference>
<evidence type="ECO:0000256" key="2">
    <source>
        <dbReference type="ARBA" id="ARBA00022833"/>
    </source>
</evidence>
<keyword evidence="1 3" id="KW-0479">Metal-binding</keyword>
<evidence type="ECO:0000256" key="4">
    <source>
        <dbReference type="SAM" id="MobiDB-lite"/>
    </source>
</evidence>
<evidence type="ECO:0000256" key="3">
    <source>
        <dbReference type="PROSITE-ProRule" id="PRU00175"/>
    </source>
</evidence>
<evidence type="ECO:0000259" key="5">
    <source>
        <dbReference type="PROSITE" id="PS50089"/>
    </source>
</evidence>
<feature type="domain" description="RING-type" evidence="5">
    <location>
        <begin position="120"/>
        <end position="182"/>
    </location>
</feature>
<dbReference type="GO" id="GO:0061630">
    <property type="term" value="F:ubiquitin protein ligase activity"/>
    <property type="evidence" value="ECO:0007669"/>
    <property type="project" value="InterPro"/>
</dbReference>
<dbReference type="InterPro" id="IPR013083">
    <property type="entry name" value="Znf_RING/FYVE/PHD"/>
</dbReference>
<reference evidence="7 8" key="1">
    <citation type="submission" date="2022-04" db="EMBL/GenBank/DDBJ databases">
        <title>Chromosome-level reference genomes for two strains of Caenorhabditis briggsae: an improved platform for comparative genomics.</title>
        <authorList>
            <person name="Stevens L."/>
            <person name="Andersen E."/>
        </authorList>
    </citation>
    <scope>NUCLEOTIDE SEQUENCE [LARGE SCALE GENOMIC DNA]</scope>
    <source>
        <strain evidence="7">VX34</strain>
        <tissue evidence="7">Whole-organism</tissue>
    </source>
</reference>
<accession>A0AAE9EHC0</accession>
<name>A0AAE9EHC0_CAEBR</name>
<dbReference type="PANTHER" id="PTHR13198:SF4">
    <property type="entry name" value="E3 UBIQUITIN-PROTEIN LIGASE RNF25"/>
    <property type="match status" value="1"/>
</dbReference>
<dbReference type="InterPro" id="IPR016135">
    <property type="entry name" value="UBQ-conjugating_enzyme/RWD"/>
</dbReference>
<keyword evidence="8" id="KW-1185">Reference proteome</keyword>
<protein>
    <submittedName>
        <fullName evidence="7">Uncharacterized protein</fullName>
    </submittedName>
</protein>
<gene>
    <name evidence="7" type="ORF">L5515_003087</name>
</gene>
<dbReference type="InterPro" id="IPR001841">
    <property type="entry name" value="Znf_RING"/>
</dbReference>
<organism evidence="7 8">
    <name type="scientific">Caenorhabditis briggsae</name>
    <dbReference type="NCBI Taxonomy" id="6238"/>
    <lineage>
        <taxon>Eukaryota</taxon>
        <taxon>Metazoa</taxon>
        <taxon>Ecdysozoa</taxon>
        <taxon>Nematoda</taxon>
        <taxon>Chromadorea</taxon>
        <taxon>Rhabditida</taxon>
        <taxon>Rhabditina</taxon>
        <taxon>Rhabditomorpha</taxon>
        <taxon>Rhabditoidea</taxon>
        <taxon>Rhabditidae</taxon>
        <taxon>Peloderinae</taxon>
        <taxon>Caenorhabditis</taxon>
    </lineage>
</organism>
<sequence length="287" mass="33325">MESAEAEIEALCSIWDGVHVAEASGNNEERHLKHKIKSLEDEMMSASVVIEMTIFSGYPSVPPRVILSNPRGIGEPEFQELQMQIRRIVEDNSDEMPIICEIFQHCCDYLAENQHTNMDCSICLLCLSTSPIHVTQCDHFMHATCFCRYLQECSDGFQKEIQDAQPHMKEKVVTNILCPVCREQLTDANTIHNYRQSIEEMKRQTKKNQKTLSAKKRRISTTTEDVQKTMKTWKEEQRRLTKIFEKQKKKGGIIDVEEDKKRREFYIEVGNSNSENPVDEVFEEEDK</sequence>
<dbReference type="InterPro" id="IPR039133">
    <property type="entry name" value="RNF25"/>
</dbReference>
<dbReference type="Pfam" id="PF05773">
    <property type="entry name" value="RWD"/>
    <property type="match status" value="1"/>
</dbReference>
<dbReference type="Gene3D" id="3.10.110.10">
    <property type="entry name" value="Ubiquitin Conjugating Enzyme"/>
    <property type="match status" value="1"/>
</dbReference>
<evidence type="ECO:0000259" key="6">
    <source>
        <dbReference type="PROSITE" id="PS50908"/>
    </source>
</evidence>
<dbReference type="EMBL" id="CP092622">
    <property type="protein sequence ID" value="UMM21381.1"/>
    <property type="molecule type" value="Genomic_DNA"/>
</dbReference>
<dbReference type="PROSITE" id="PS50908">
    <property type="entry name" value="RWD"/>
    <property type="match status" value="1"/>
</dbReference>
<dbReference type="SMART" id="SM00591">
    <property type="entry name" value="RWD"/>
    <property type="match status" value="1"/>
</dbReference>
<evidence type="ECO:0000313" key="8">
    <source>
        <dbReference type="Proteomes" id="UP000829354"/>
    </source>
</evidence>